<evidence type="ECO:0000313" key="2">
    <source>
        <dbReference type="EMBL" id="CAG5047260.1"/>
    </source>
</evidence>
<protein>
    <submittedName>
        <fullName evidence="2">(apollo) hypothetical protein</fullName>
    </submittedName>
</protein>
<evidence type="ECO:0000256" key="1">
    <source>
        <dbReference type="SAM" id="MobiDB-lite"/>
    </source>
</evidence>
<proteinExistence type="predicted"/>
<accession>A0A8S3XYV0</accession>
<organism evidence="2 3">
    <name type="scientific">Parnassius apollo</name>
    <name type="common">Apollo butterfly</name>
    <name type="synonym">Papilio apollo</name>
    <dbReference type="NCBI Taxonomy" id="110799"/>
    <lineage>
        <taxon>Eukaryota</taxon>
        <taxon>Metazoa</taxon>
        <taxon>Ecdysozoa</taxon>
        <taxon>Arthropoda</taxon>
        <taxon>Hexapoda</taxon>
        <taxon>Insecta</taxon>
        <taxon>Pterygota</taxon>
        <taxon>Neoptera</taxon>
        <taxon>Endopterygota</taxon>
        <taxon>Lepidoptera</taxon>
        <taxon>Glossata</taxon>
        <taxon>Ditrysia</taxon>
        <taxon>Papilionoidea</taxon>
        <taxon>Papilionidae</taxon>
        <taxon>Parnassiinae</taxon>
        <taxon>Parnassini</taxon>
        <taxon>Parnassius</taxon>
        <taxon>Parnassius</taxon>
    </lineage>
</organism>
<evidence type="ECO:0000313" key="3">
    <source>
        <dbReference type="Proteomes" id="UP000691718"/>
    </source>
</evidence>
<feature type="compositionally biased region" description="Polar residues" evidence="1">
    <location>
        <begin position="391"/>
        <end position="406"/>
    </location>
</feature>
<comment type="caution">
    <text evidence="2">The sequence shown here is derived from an EMBL/GenBank/DDBJ whole genome shotgun (WGS) entry which is preliminary data.</text>
</comment>
<dbReference type="AlphaFoldDB" id="A0A8S3XYV0"/>
<feature type="region of interest" description="Disordered" evidence="1">
    <location>
        <begin position="181"/>
        <end position="204"/>
    </location>
</feature>
<reference evidence="2" key="1">
    <citation type="submission" date="2021-04" db="EMBL/GenBank/DDBJ databases">
        <authorList>
            <person name="Tunstrom K."/>
        </authorList>
    </citation>
    <scope>NUCLEOTIDE SEQUENCE</scope>
</reference>
<dbReference type="EMBL" id="CAJQZP010001449">
    <property type="protein sequence ID" value="CAG5047260.1"/>
    <property type="molecule type" value="Genomic_DNA"/>
</dbReference>
<keyword evidence="3" id="KW-1185">Reference proteome</keyword>
<sequence>MDPTKGQLESPSTHHKKCAVCTYIEEVTQALTHKNVIYKYIQFSDTPAAKQAEVKIIKDNYVTKTHLEELKKDISFLKTSTSPAHHHRVGRRCSAFLLDVGTTFGDSGPMGLSHELSTADVPLQTTDVQTETEKTAIAQVASRARDSVDALAPVSDMHKDDHFTSGGVTAYNGADGRQSFSAGGTKVTPIPMHNSQSKSRMNDDKTNVVNKSTNNNNAIKDTSCDVKFQTSLTMAEILKKGEACKNEEPPEAWIKVQKRRLRNRFIVVRGEVGLAVGILCFSCVQADRLTTRARGSSSYNYGKICDKMRHYRCSKIISMVRSTSSSQESNLNTNYYELPLSTTNENNSLNNADLHNSSDSILDFDSDDSFFDKNYLPSSLDQSKCSEDPDSSTNTIPQSPSINVTIPESPEVSSDEDTPQNFTKKGTIRKRKKYDESPAQRKQIKKLKDMESKYKLKPGCNDGCKKKCHTRFTEEARQNLNHHFRNMSWKEQQYFIINNTSKEDPKRKTVKENRKLPRNTAFHNEEEYSLDFLRLKNIKSGIPPPKPKNQYRGISQERKTAIIQKLTPLMPDNRKSFWYNLPTDKNSVDLTQVDED</sequence>
<dbReference type="OrthoDB" id="6781302at2759"/>
<feature type="region of interest" description="Disordered" evidence="1">
    <location>
        <begin position="380"/>
        <end position="442"/>
    </location>
</feature>
<gene>
    <name evidence="2" type="ORF">PAPOLLO_LOCUS23842</name>
</gene>
<dbReference type="Proteomes" id="UP000691718">
    <property type="component" value="Unassembled WGS sequence"/>
</dbReference>
<name>A0A8S3XYV0_PARAO</name>